<feature type="compositionally biased region" description="Basic residues" evidence="1">
    <location>
        <begin position="360"/>
        <end position="369"/>
    </location>
</feature>
<evidence type="ECO:0000256" key="1">
    <source>
        <dbReference type="SAM" id="MobiDB-lite"/>
    </source>
</evidence>
<dbReference type="PROSITE" id="PS50108">
    <property type="entry name" value="CRIB"/>
    <property type="match status" value="1"/>
</dbReference>
<feature type="region of interest" description="Disordered" evidence="1">
    <location>
        <begin position="189"/>
        <end position="236"/>
    </location>
</feature>
<keyword evidence="4" id="KW-1185">Reference proteome</keyword>
<accession>A0ABD1CBN1</accession>
<feature type="compositionally biased region" description="Low complexity" evidence="1">
    <location>
        <begin position="193"/>
        <end position="208"/>
    </location>
</feature>
<feature type="compositionally biased region" description="Basic and acidic residues" evidence="1">
    <location>
        <begin position="421"/>
        <end position="431"/>
    </location>
</feature>
<organism evidence="3 4">
    <name type="scientific">Culex pipiens pipiens</name>
    <name type="common">Northern house mosquito</name>
    <dbReference type="NCBI Taxonomy" id="38569"/>
    <lineage>
        <taxon>Eukaryota</taxon>
        <taxon>Metazoa</taxon>
        <taxon>Ecdysozoa</taxon>
        <taxon>Arthropoda</taxon>
        <taxon>Hexapoda</taxon>
        <taxon>Insecta</taxon>
        <taxon>Pterygota</taxon>
        <taxon>Neoptera</taxon>
        <taxon>Endopterygota</taxon>
        <taxon>Diptera</taxon>
        <taxon>Nematocera</taxon>
        <taxon>Culicoidea</taxon>
        <taxon>Culicidae</taxon>
        <taxon>Culicinae</taxon>
        <taxon>Culicini</taxon>
        <taxon>Culex</taxon>
        <taxon>Culex</taxon>
    </lineage>
</organism>
<feature type="compositionally biased region" description="Basic residues" evidence="1">
    <location>
        <begin position="377"/>
        <end position="388"/>
    </location>
</feature>
<protein>
    <recommendedName>
        <fullName evidence="2">CRIB domain-containing protein</fullName>
    </recommendedName>
</protein>
<feature type="compositionally biased region" description="Polar residues" evidence="1">
    <location>
        <begin position="77"/>
        <end position="90"/>
    </location>
</feature>
<evidence type="ECO:0000259" key="2">
    <source>
        <dbReference type="PROSITE" id="PS50108"/>
    </source>
</evidence>
<feature type="compositionally biased region" description="Basic and acidic residues" evidence="1">
    <location>
        <begin position="655"/>
        <end position="664"/>
    </location>
</feature>
<comment type="caution">
    <text evidence="3">The sequence shown here is derived from an EMBL/GenBank/DDBJ whole genome shotgun (WGS) entry which is preliminary data.</text>
</comment>
<evidence type="ECO:0000313" key="3">
    <source>
        <dbReference type="EMBL" id="KAL1373791.1"/>
    </source>
</evidence>
<reference evidence="3 4" key="1">
    <citation type="submission" date="2024-05" db="EMBL/GenBank/DDBJ databases">
        <title>Culex pipiens pipiens assembly and annotation.</title>
        <authorList>
            <person name="Alout H."/>
            <person name="Durand T."/>
        </authorList>
    </citation>
    <scope>NUCLEOTIDE SEQUENCE [LARGE SCALE GENOMIC DNA]</scope>
    <source>
        <strain evidence="3">HA-2024</strain>
        <tissue evidence="3">Whole body</tissue>
    </source>
</reference>
<dbReference type="AlphaFoldDB" id="A0ABD1CBN1"/>
<feature type="region of interest" description="Disordered" evidence="1">
    <location>
        <begin position="811"/>
        <end position="852"/>
    </location>
</feature>
<feature type="compositionally biased region" description="Polar residues" evidence="1">
    <location>
        <begin position="825"/>
        <end position="837"/>
    </location>
</feature>
<feature type="region of interest" description="Disordered" evidence="1">
    <location>
        <begin position="71"/>
        <end position="136"/>
    </location>
</feature>
<sequence>MSRGCSYTPEYYINIRTGTHYFPKGLTGCSGPAGSGAGAGTGSGVGFENGNKFKCGLNRIEERHVEFAVEEQCPSPRKSSSSDLTATTKAISGKGQSSGGTTTTILKNGPNNNNNHNNNGCLSQQQTQIQQQQQTLPNAVAMSPVMQKNLGMQHYRSIESPSPRQRCRIRTNPWLSTLDGSLAGTTIKKTELDSGSTTSSGIKSSSGTDDNKKDSKSANALSDSDSSSSTEKVISKKMLTPRSVKKACGDISRLDSKATTYCSNPLDSDEDATLNEMMGKFDESYHYEKETDILSCSDSDPTDCPSDIDTGQDAGDECDTDDLLDLDFIDTGSVVEVTDKEPYRHTGSCSYHNFPERRSSSRHRSGRCKRNSESGGSKRRKKLVRTRKKLAEGGESGSPGGMAEGRGCRSLGGTPVSHRRNQSEERSRERNAPLANRCNSLTFTEVHSLHSRILAISESEKALLKADLEADVKYKQLIHEAESILFSMKTNSMKELKEIKEPPTTICSPRRICNPPANKRVEMLRNCEADLKRELAKTCSQKCAESELNPVEGVIINKRLEVLRYETSISAPNSPKNTRMIPRKTHITNFINQNHCTEVIHRNTENDLKSAKLSPQPQPIYERNIALPKSPTLTRRRFRSQSPKLNIESDSDSDELSRNLDRNSHSKNKSHKENLSTSTTSSRKSITGKPLNNFRHTIHGGVGGGGSAPGEDKPPTPAVVYSSSFNEGDMKQQQRLMHKSPLMSFRSVDMGNTLTDDSYCPQSEPLKRKIYTCSATFEKIQRSLDVDPELSKKALLHKITLLRRERLAKSKAENACHHPGLEPSSAASSAQSVTPSNGDAERNGAKNGELSLLNGVGESDFKQQLIMSTLADIKRSLEDQSVELNELNDSDN</sequence>
<feature type="compositionally biased region" description="Low complexity" evidence="1">
    <location>
        <begin position="217"/>
        <end position="232"/>
    </location>
</feature>
<feature type="compositionally biased region" description="Gly residues" evidence="1">
    <location>
        <begin position="394"/>
        <end position="404"/>
    </location>
</feature>
<feature type="region of interest" description="Disordered" evidence="1">
    <location>
        <begin position="609"/>
        <end position="716"/>
    </location>
</feature>
<proteinExistence type="predicted"/>
<feature type="compositionally biased region" description="Basic and acidic residues" evidence="1">
    <location>
        <begin position="811"/>
        <end position="820"/>
    </location>
</feature>
<evidence type="ECO:0000313" key="4">
    <source>
        <dbReference type="Proteomes" id="UP001562425"/>
    </source>
</evidence>
<feature type="compositionally biased region" description="Low complexity" evidence="1">
    <location>
        <begin position="92"/>
        <end position="135"/>
    </location>
</feature>
<gene>
    <name evidence="3" type="ORF">pipiens_005088</name>
</gene>
<dbReference type="InterPro" id="IPR000095">
    <property type="entry name" value="CRIB_dom"/>
</dbReference>
<dbReference type="EMBL" id="JBEHCU010013981">
    <property type="protein sequence ID" value="KAL1373791.1"/>
    <property type="molecule type" value="Genomic_DNA"/>
</dbReference>
<dbReference type="Proteomes" id="UP001562425">
    <property type="component" value="Unassembled WGS sequence"/>
</dbReference>
<feature type="domain" description="CRIB" evidence="2">
    <location>
        <begin position="687"/>
        <end position="701"/>
    </location>
</feature>
<name>A0ABD1CBN1_CULPP</name>
<feature type="region of interest" description="Disordered" evidence="1">
    <location>
        <begin position="344"/>
        <end position="433"/>
    </location>
</feature>